<dbReference type="EMBL" id="CP158299">
    <property type="protein sequence ID" value="XBV86939.1"/>
    <property type="molecule type" value="Genomic_DNA"/>
</dbReference>
<feature type="transmembrane region" description="Helical" evidence="7">
    <location>
        <begin position="74"/>
        <end position="93"/>
    </location>
</feature>
<keyword evidence="2" id="KW-0813">Transport</keyword>
<evidence type="ECO:0000256" key="6">
    <source>
        <dbReference type="ARBA" id="ARBA00023136"/>
    </source>
</evidence>
<feature type="transmembrane region" description="Helical" evidence="7">
    <location>
        <begin position="44"/>
        <end position="62"/>
    </location>
</feature>
<dbReference type="GO" id="GO:0020037">
    <property type="term" value="F:heme binding"/>
    <property type="evidence" value="ECO:0007669"/>
    <property type="project" value="TreeGrafter"/>
</dbReference>
<evidence type="ECO:0000256" key="1">
    <source>
        <dbReference type="ARBA" id="ARBA00004141"/>
    </source>
</evidence>
<feature type="transmembrane region" description="Helical" evidence="7">
    <location>
        <begin position="145"/>
        <end position="162"/>
    </location>
</feature>
<evidence type="ECO:0000256" key="4">
    <source>
        <dbReference type="ARBA" id="ARBA00022989"/>
    </source>
</evidence>
<evidence type="ECO:0000313" key="9">
    <source>
        <dbReference type="EMBL" id="XBV86939.1"/>
    </source>
</evidence>
<dbReference type="PANTHER" id="PTHR36964:SF1">
    <property type="entry name" value="PROTEIN-METHIONINE-SULFOXIDE REDUCTASE HEME-BINDING SUBUNIT MSRQ"/>
    <property type="match status" value="1"/>
</dbReference>
<dbReference type="PANTHER" id="PTHR36964">
    <property type="entry name" value="PROTEIN-METHIONINE-SULFOXIDE REDUCTASE HEME-BINDING SUBUNIT MSRQ"/>
    <property type="match status" value="1"/>
</dbReference>
<protein>
    <submittedName>
        <fullName evidence="9">Ferric reductase-like transmembrane domain-containing protein</fullName>
    </submittedName>
</protein>
<dbReference type="GO" id="GO:0016679">
    <property type="term" value="F:oxidoreductase activity, acting on diphenols and related substances as donors"/>
    <property type="evidence" value="ECO:0007669"/>
    <property type="project" value="TreeGrafter"/>
</dbReference>
<dbReference type="InterPro" id="IPR013130">
    <property type="entry name" value="Fe3_Rdtase_TM_dom"/>
</dbReference>
<proteinExistence type="predicted"/>
<feature type="transmembrane region" description="Helical" evidence="7">
    <location>
        <begin position="12"/>
        <end position="32"/>
    </location>
</feature>
<accession>A0AAU7UFR4</accession>
<dbReference type="Pfam" id="PF01794">
    <property type="entry name" value="Ferric_reduct"/>
    <property type="match status" value="1"/>
</dbReference>
<evidence type="ECO:0000256" key="2">
    <source>
        <dbReference type="ARBA" id="ARBA00022448"/>
    </source>
</evidence>
<evidence type="ECO:0000256" key="5">
    <source>
        <dbReference type="ARBA" id="ARBA00023004"/>
    </source>
</evidence>
<sequence length="199" mass="21950">MRAPPRRPASGWVQLAVALLLPLNLDLLLQLLQPAELLQRREEVYGALSLVALLLVLLTRHLPALRPYRRALGLAGFGYALIHGWLAILHVFHGDLSNVLFLNPATQAGVGAGLLALVLLLPLALTSTDAARRRMGRHWKTLHRLGPPLTLLSAVHTAWIGVHFSLWPLTWGAALLLALSVALYVWPRRRPPVPVRRPS</sequence>
<keyword evidence="6 7" id="KW-0472">Membrane</keyword>
<keyword evidence="3 7" id="KW-0812">Transmembrane</keyword>
<dbReference type="KEGG" id="dsc:ABOD76_11700"/>
<feature type="transmembrane region" description="Helical" evidence="7">
    <location>
        <begin position="168"/>
        <end position="187"/>
    </location>
</feature>
<dbReference type="AlphaFoldDB" id="A0AAU7UFR4"/>
<gene>
    <name evidence="9" type="ORF">ABOD76_11700</name>
</gene>
<dbReference type="InterPro" id="IPR022837">
    <property type="entry name" value="MsrQ-like"/>
</dbReference>
<evidence type="ECO:0000256" key="7">
    <source>
        <dbReference type="SAM" id="Phobius"/>
    </source>
</evidence>
<evidence type="ECO:0000259" key="8">
    <source>
        <dbReference type="Pfam" id="PF01794"/>
    </source>
</evidence>
<comment type="subcellular location">
    <subcellularLocation>
        <location evidence="1">Membrane</location>
        <topology evidence="1">Multi-pass membrane protein</topology>
    </subcellularLocation>
</comment>
<feature type="domain" description="Ferric oxidoreductase" evidence="8">
    <location>
        <begin position="59"/>
        <end position="152"/>
    </location>
</feature>
<keyword evidence="5" id="KW-0408">Iron</keyword>
<keyword evidence="4 7" id="KW-1133">Transmembrane helix</keyword>
<reference evidence="9" key="1">
    <citation type="submission" date="2024-06" db="EMBL/GenBank/DDBJ databases">
        <title>Draft Genome Sequence of Deinococcus sonorensis Type Strain KR-87, a Biofilm Producing Representative of the Genus Deinococcus.</title>
        <authorList>
            <person name="Boren L.S."/>
            <person name="Grosso R.A."/>
            <person name="Hugenberg-Cox A.N."/>
            <person name="Hill J.T.E."/>
            <person name="Albert C.M."/>
            <person name="Tuohy J.M."/>
        </authorList>
    </citation>
    <scope>NUCLEOTIDE SEQUENCE</scope>
    <source>
        <strain evidence="9">KR-87</strain>
    </source>
</reference>
<dbReference type="GO" id="GO:0010181">
    <property type="term" value="F:FMN binding"/>
    <property type="evidence" value="ECO:0007669"/>
    <property type="project" value="TreeGrafter"/>
</dbReference>
<organism evidence="9">
    <name type="scientific">Deinococcus sonorensis KR-87</name>
    <dbReference type="NCBI Taxonomy" id="694439"/>
    <lineage>
        <taxon>Bacteria</taxon>
        <taxon>Thermotogati</taxon>
        <taxon>Deinococcota</taxon>
        <taxon>Deinococci</taxon>
        <taxon>Deinococcales</taxon>
        <taxon>Deinococcaceae</taxon>
        <taxon>Deinococcus</taxon>
    </lineage>
</organism>
<dbReference type="GO" id="GO:0005886">
    <property type="term" value="C:plasma membrane"/>
    <property type="evidence" value="ECO:0007669"/>
    <property type="project" value="TreeGrafter"/>
</dbReference>
<dbReference type="RefSeq" id="WP_350245031.1">
    <property type="nucleotide sequence ID" value="NZ_CP158299.1"/>
</dbReference>
<feature type="transmembrane region" description="Helical" evidence="7">
    <location>
        <begin position="105"/>
        <end position="125"/>
    </location>
</feature>
<evidence type="ECO:0000256" key="3">
    <source>
        <dbReference type="ARBA" id="ARBA00022692"/>
    </source>
</evidence>
<name>A0AAU7UFR4_9DEIO</name>